<protein>
    <submittedName>
        <fullName evidence="1">19234_t:CDS:1</fullName>
    </submittedName>
</protein>
<dbReference type="Proteomes" id="UP000789901">
    <property type="component" value="Unassembled WGS sequence"/>
</dbReference>
<accession>A0ABN7VSD3</accession>
<comment type="caution">
    <text evidence="1">The sequence shown here is derived from an EMBL/GenBank/DDBJ whole genome shotgun (WGS) entry which is preliminary data.</text>
</comment>
<dbReference type="EMBL" id="CAJVQB010020939">
    <property type="protein sequence ID" value="CAG8795794.1"/>
    <property type="molecule type" value="Genomic_DNA"/>
</dbReference>
<evidence type="ECO:0000313" key="1">
    <source>
        <dbReference type="EMBL" id="CAG8795794.1"/>
    </source>
</evidence>
<gene>
    <name evidence="1" type="ORF">GMARGA_LOCUS22060</name>
</gene>
<organism evidence="1 2">
    <name type="scientific">Gigaspora margarita</name>
    <dbReference type="NCBI Taxonomy" id="4874"/>
    <lineage>
        <taxon>Eukaryota</taxon>
        <taxon>Fungi</taxon>
        <taxon>Fungi incertae sedis</taxon>
        <taxon>Mucoromycota</taxon>
        <taxon>Glomeromycotina</taxon>
        <taxon>Glomeromycetes</taxon>
        <taxon>Diversisporales</taxon>
        <taxon>Gigasporaceae</taxon>
        <taxon>Gigaspora</taxon>
    </lineage>
</organism>
<reference evidence="1 2" key="1">
    <citation type="submission" date="2021-06" db="EMBL/GenBank/DDBJ databases">
        <authorList>
            <person name="Kallberg Y."/>
            <person name="Tangrot J."/>
            <person name="Rosling A."/>
        </authorList>
    </citation>
    <scope>NUCLEOTIDE SEQUENCE [LARGE SCALE GENOMIC DNA]</scope>
    <source>
        <strain evidence="1 2">120-4 pot B 10/14</strain>
    </source>
</reference>
<evidence type="ECO:0000313" key="2">
    <source>
        <dbReference type="Proteomes" id="UP000789901"/>
    </source>
</evidence>
<proteinExistence type="predicted"/>
<name>A0ABN7VSD3_GIGMA</name>
<keyword evidence="2" id="KW-1185">Reference proteome</keyword>
<sequence>MLLFTCYFLLLTPQKREILALTQFTRTYSSEQFKHYNTDKTTAILNNQENRLVTQLMKANEQKNSRMYPRIKAGVDYVVDTYRTAENNSDARVNRDNCFFTFLHLACRFQNGVLEVNPELVNTPITVEVYEPISRIFVIYRPTESEANLINGKLEELYS</sequence>